<dbReference type="AlphaFoldDB" id="A0A8S1KRY2"/>
<name>A0A8S1KRY2_PARPR</name>
<reference evidence="1" key="1">
    <citation type="submission" date="2021-01" db="EMBL/GenBank/DDBJ databases">
        <authorList>
            <consortium name="Genoscope - CEA"/>
            <person name="William W."/>
        </authorList>
    </citation>
    <scope>NUCLEOTIDE SEQUENCE</scope>
</reference>
<evidence type="ECO:0000313" key="2">
    <source>
        <dbReference type="Proteomes" id="UP000688137"/>
    </source>
</evidence>
<gene>
    <name evidence="1" type="ORF">PPRIM_AZ9-3.1.T0260330</name>
</gene>
<keyword evidence="2" id="KW-1185">Reference proteome</keyword>
<dbReference type="Proteomes" id="UP000688137">
    <property type="component" value="Unassembled WGS sequence"/>
</dbReference>
<sequence length="746" mass="87441">MNSEIIIGGQFDKNGLKDGWWIELNDSITNQSQVSHYFGEYKVGKKIGRWETKIKFDNFIEFEVIGGGVYDQNEIKIGQWVELVNNYSKKNQVKYSGVYQKGFKSGQWYILQKQENDFEIVGGGFYEEGVKVGKWMELSSNNDYHFTHIGEYNKGLRINRWNILFLKSDTDDYKIIGGGSYNLNGMKHGKWVEVQSQNGVFNIFAYCGEYKNGKKYGKWEILQGSTSKNQYFIIGGGSFDENGFQQGLWMDIEQCSFQFDQINNDGLFVLSIGKYQKGKKIDKWDTIFHLDRVEEAKNLGGGQFDENGIKQGQWTEIHDTFHSEKQITYFGFYKDGIKVDKWETNYMRGEYEVMIIGGGIFDQNGFKQGKWMELHENFNNYLLVTYYGDYEFGKKIGRWDTLLFQVDESINNSHCYSGSSSQNYMVDMYMNNSFQSNNQENQNQTEEVDDYKEGIGFIQYCQQEFQIIGGGLFDKDQTKHGFWIENYFDKSLNGIIIKGKYNYGKKVGDWKSFSRDNQKRKIGSGYFDQNGIKQGQWLESRSYFKNESLIDFGDYKDGIKIGRWDIVQQIDNTPQYSIIGGGSYDLNGQKYGEWIDIQKPRFSYHNFITILKGEYKNGKKFGKWDVKQTQKYCDKFKPICGGQFDIDGQKQGWWLEYCKRYKIKYMLFIGEYRNGLKIGKWEYMNIDRDSFNFKIKYGGLFDENGLKHGVWNLISRDYQSNTYKVKYQKGFRISVCKKNLQSITLF</sequence>
<dbReference type="PANTHER" id="PTHR33706">
    <property type="entry name" value="MORN VARIANT REPEAT PROTEIN"/>
    <property type="match status" value="1"/>
</dbReference>
<protein>
    <submittedName>
        <fullName evidence="1">Uncharacterized protein</fullName>
    </submittedName>
</protein>
<organism evidence="1 2">
    <name type="scientific">Paramecium primaurelia</name>
    <dbReference type="NCBI Taxonomy" id="5886"/>
    <lineage>
        <taxon>Eukaryota</taxon>
        <taxon>Sar</taxon>
        <taxon>Alveolata</taxon>
        <taxon>Ciliophora</taxon>
        <taxon>Intramacronucleata</taxon>
        <taxon>Oligohymenophorea</taxon>
        <taxon>Peniculida</taxon>
        <taxon>Parameciidae</taxon>
        <taxon>Paramecium</taxon>
    </lineage>
</organism>
<dbReference type="EMBL" id="CAJJDM010000025">
    <property type="protein sequence ID" value="CAD8058008.1"/>
    <property type="molecule type" value="Genomic_DNA"/>
</dbReference>
<comment type="caution">
    <text evidence="1">The sequence shown here is derived from an EMBL/GenBank/DDBJ whole genome shotgun (WGS) entry which is preliminary data.</text>
</comment>
<proteinExistence type="predicted"/>
<dbReference type="PANTHER" id="PTHR33706:SF1">
    <property type="entry name" value="TPR REPEAT PROTEIN"/>
    <property type="match status" value="1"/>
</dbReference>
<evidence type="ECO:0000313" key="1">
    <source>
        <dbReference type="EMBL" id="CAD8058008.1"/>
    </source>
</evidence>
<accession>A0A8S1KRY2</accession>